<name>K0SQL7_THAOC</name>
<sequence length="75" mass="8024">PHEQPRGQVVDVPVLVVEVPPRVDDVRGPADVATGLEEAGLELVEVHRRGSVVDAPVDQGQSLGTFSQRWCALMG</sequence>
<dbReference type="AlphaFoldDB" id="K0SQL7"/>
<organism evidence="1 2">
    <name type="scientific">Thalassiosira oceanica</name>
    <name type="common">Marine diatom</name>
    <dbReference type="NCBI Taxonomy" id="159749"/>
    <lineage>
        <taxon>Eukaryota</taxon>
        <taxon>Sar</taxon>
        <taxon>Stramenopiles</taxon>
        <taxon>Ochrophyta</taxon>
        <taxon>Bacillariophyta</taxon>
        <taxon>Coscinodiscophyceae</taxon>
        <taxon>Thalassiosirophycidae</taxon>
        <taxon>Thalassiosirales</taxon>
        <taxon>Thalassiosiraceae</taxon>
        <taxon>Thalassiosira</taxon>
    </lineage>
</organism>
<gene>
    <name evidence="1" type="ORF">THAOC_11718</name>
</gene>
<comment type="caution">
    <text evidence="1">The sequence shown here is derived from an EMBL/GenBank/DDBJ whole genome shotgun (WGS) entry which is preliminary data.</text>
</comment>
<dbReference type="Proteomes" id="UP000266841">
    <property type="component" value="Unassembled WGS sequence"/>
</dbReference>
<evidence type="ECO:0000313" key="1">
    <source>
        <dbReference type="EMBL" id="EJK67274.1"/>
    </source>
</evidence>
<accession>K0SQL7</accession>
<dbReference type="EMBL" id="AGNL01013417">
    <property type="protein sequence ID" value="EJK67274.1"/>
    <property type="molecule type" value="Genomic_DNA"/>
</dbReference>
<protein>
    <submittedName>
        <fullName evidence="1">Uncharacterized protein</fullName>
    </submittedName>
</protein>
<keyword evidence="2" id="KW-1185">Reference proteome</keyword>
<feature type="non-terminal residue" evidence="1">
    <location>
        <position position="1"/>
    </location>
</feature>
<proteinExistence type="predicted"/>
<reference evidence="1 2" key="1">
    <citation type="journal article" date="2012" name="Genome Biol.">
        <title>Genome and low-iron response of an oceanic diatom adapted to chronic iron limitation.</title>
        <authorList>
            <person name="Lommer M."/>
            <person name="Specht M."/>
            <person name="Roy A.S."/>
            <person name="Kraemer L."/>
            <person name="Andreson R."/>
            <person name="Gutowska M.A."/>
            <person name="Wolf J."/>
            <person name="Bergner S.V."/>
            <person name="Schilhabel M.B."/>
            <person name="Klostermeier U.C."/>
            <person name="Beiko R.G."/>
            <person name="Rosenstiel P."/>
            <person name="Hippler M."/>
            <person name="Laroche J."/>
        </authorList>
    </citation>
    <scope>NUCLEOTIDE SEQUENCE [LARGE SCALE GENOMIC DNA]</scope>
    <source>
        <strain evidence="1 2">CCMP1005</strain>
    </source>
</reference>
<evidence type="ECO:0000313" key="2">
    <source>
        <dbReference type="Proteomes" id="UP000266841"/>
    </source>
</evidence>